<sequence>MASYKVDYADTFFEDMEKLDKGTQKQIAKWIDKHLVGVDFPRSPGKYLTGNLSGYVRFRVSNYRIIAIVDDGELVITNLHVGHRSE</sequence>
<organism evidence="3 4">
    <name type="scientific">Streptococcus pneumoniae</name>
    <dbReference type="NCBI Taxonomy" id="1313"/>
    <lineage>
        <taxon>Bacteria</taxon>
        <taxon>Bacillati</taxon>
        <taxon>Bacillota</taxon>
        <taxon>Bacilli</taxon>
        <taxon>Lactobacillales</taxon>
        <taxon>Streptococcaceae</taxon>
        <taxon>Streptococcus</taxon>
    </lineage>
</organism>
<dbReference type="EMBL" id="WNIB01000369">
    <property type="protein sequence ID" value="MTV91300.1"/>
    <property type="molecule type" value="Genomic_DNA"/>
</dbReference>
<proteinExistence type="inferred from homology"/>
<dbReference type="InterPro" id="IPR007712">
    <property type="entry name" value="RelE/ParE_toxin"/>
</dbReference>
<comment type="caution">
    <text evidence="3">The sequence shown here is derived from an EMBL/GenBank/DDBJ whole genome shotgun (WGS) entry which is preliminary data.</text>
</comment>
<dbReference type="PANTHER" id="PTHR35601:SF1">
    <property type="entry name" value="TOXIN RELE"/>
    <property type="match status" value="1"/>
</dbReference>
<gene>
    <name evidence="3" type="ORF">GM544_12840</name>
</gene>
<dbReference type="SUPFAM" id="SSF143011">
    <property type="entry name" value="RelE-like"/>
    <property type="match status" value="1"/>
</dbReference>
<keyword evidence="2" id="KW-1277">Toxin-antitoxin system</keyword>
<reference evidence="3 4" key="1">
    <citation type="submission" date="2019-11" db="EMBL/GenBank/DDBJ databases">
        <title>Growth characteristics of pneumococcus vary with the chemical composition of the capsule and with environmental conditions.</title>
        <authorList>
            <person name="Tothpal A."/>
            <person name="Desobry K."/>
            <person name="Joshi S."/>
            <person name="Wyllie A.L."/>
            <person name="Weinberger D.M."/>
        </authorList>
    </citation>
    <scope>NUCLEOTIDE SEQUENCE [LARGE SCALE GENOMIC DNA]</scope>
    <source>
        <strain evidence="4">pnumococcus15C</strain>
    </source>
</reference>
<evidence type="ECO:0000313" key="4">
    <source>
        <dbReference type="Proteomes" id="UP000476212"/>
    </source>
</evidence>
<protein>
    <submittedName>
        <fullName evidence="3">Type II toxin-antitoxin system mRNA interferase toxin, RelE/StbE family</fullName>
    </submittedName>
</protein>
<dbReference type="RefSeq" id="WP_155473989.1">
    <property type="nucleotide sequence ID" value="NZ_WNIB01000369.1"/>
</dbReference>
<comment type="similarity">
    <text evidence="1">Belongs to the RelE toxin family.</text>
</comment>
<dbReference type="Proteomes" id="UP000476212">
    <property type="component" value="Unassembled WGS sequence"/>
</dbReference>
<feature type="non-terminal residue" evidence="3">
    <location>
        <position position="86"/>
    </location>
</feature>
<dbReference type="NCBIfam" id="TIGR02385">
    <property type="entry name" value="RelE_StbE"/>
    <property type="match status" value="1"/>
</dbReference>
<evidence type="ECO:0000256" key="2">
    <source>
        <dbReference type="ARBA" id="ARBA00022649"/>
    </source>
</evidence>
<dbReference type="PANTHER" id="PTHR35601">
    <property type="entry name" value="TOXIN RELE"/>
    <property type="match status" value="1"/>
</dbReference>
<dbReference type="Gene3D" id="3.30.2310.20">
    <property type="entry name" value="RelE-like"/>
    <property type="match status" value="1"/>
</dbReference>
<dbReference type="InterPro" id="IPR035093">
    <property type="entry name" value="RelE/ParE_toxin_dom_sf"/>
</dbReference>
<dbReference type="Pfam" id="PF05016">
    <property type="entry name" value="ParE_toxin"/>
    <property type="match status" value="1"/>
</dbReference>
<evidence type="ECO:0000256" key="1">
    <source>
        <dbReference type="ARBA" id="ARBA00006226"/>
    </source>
</evidence>
<evidence type="ECO:0000313" key="3">
    <source>
        <dbReference type="EMBL" id="MTV91300.1"/>
    </source>
</evidence>
<accession>A0A6G2DP65</accession>
<dbReference type="AlphaFoldDB" id="A0A6G2DP65"/>
<name>A0A6G2DP65_STREE</name>